<dbReference type="PROSITE" id="PS00710">
    <property type="entry name" value="PGM_PMM"/>
    <property type="match status" value="1"/>
</dbReference>
<dbReference type="SUPFAM" id="SSF55957">
    <property type="entry name" value="Phosphoglucomutase, C-terminal domain"/>
    <property type="match status" value="1"/>
</dbReference>
<dbReference type="InterPro" id="IPR005845">
    <property type="entry name" value="A-D-PHexomutase_a/b/a-II"/>
</dbReference>
<evidence type="ECO:0000256" key="7">
    <source>
        <dbReference type="RuleBase" id="RU004326"/>
    </source>
</evidence>
<dbReference type="Gene3D" id="3.30.310.50">
    <property type="entry name" value="Alpha-D-phosphohexomutase, C-terminal domain"/>
    <property type="match status" value="1"/>
</dbReference>
<evidence type="ECO:0000256" key="6">
    <source>
        <dbReference type="ARBA" id="ARBA00023235"/>
    </source>
</evidence>
<evidence type="ECO:0000313" key="13">
    <source>
        <dbReference type="Proteomes" id="UP001243623"/>
    </source>
</evidence>
<accession>A0A9Y2AKE3</accession>
<evidence type="ECO:0000313" key="12">
    <source>
        <dbReference type="EMBL" id="WIW71130.1"/>
    </source>
</evidence>
<dbReference type="InterPro" id="IPR005843">
    <property type="entry name" value="A-D-PHexomutase_C"/>
</dbReference>
<evidence type="ECO:0000256" key="2">
    <source>
        <dbReference type="ARBA" id="ARBA00010231"/>
    </source>
</evidence>
<dbReference type="AlphaFoldDB" id="A0A9Y2AKE3"/>
<keyword evidence="4 7" id="KW-0479">Metal-binding</keyword>
<dbReference type="KEGG" id="sgbi:P3F81_02030"/>
<comment type="similarity">
    <text evidence="2 7">Belongs to the phosphohexose mutase family.</text>
</comment>
<evidence type="ECO:0000259" key="9">
    <source>
        <dbReference type="Pfam" id="PF02878"/>
    </source>
</evidence>
<dbReference type="Proteomes" id="UP001243623">
    <property type="component" value="Chromosome"/>
</dbReference>
<dbReference type="PANTHER" id="PTHR43771">
    <property type="entry name" value="PHOSPHOMANNOMUTASE"/>
    <property type="match status" value="1"/>
</dbReference>
<evidence type="ECO:0000259" key="10">
    <source>
        <dbReference type="Pfam" id="PF02879"/>
    </source>
</evidence>
<keyword evidence="5 7" id="KW-0460">Magnesium</keyword>
<evidence type="ECO:0000256" key="1">
    <source>
        <dbReference type="ARBA" id="ARBA00001946"/>
    </source>
</evidence>
<gene>
    <name evidence="12" type="ORF">P3F81_02030</name>
</gene>
<proteinExistence type="inferred from homology"/>
<dbReference type="Pfam" id="PF02880">
    <property type="entry name" value="PGM_PMM_III"/>
    <property type="match status" value="1"/>
</dbReference>
<dbReference type="GO" id="GO:0000287">
    <property type="term" value="F:magnesium ion binding"/>
    <property type="evidence" value="ECO:0007669"/>
    <property type="project" value="InterPro"/>
</dbReference>
<feature type="domain" description="Alpha-D-phosphohexomutase alpha/beta/alpha" evidence="11">
    <location>
        <begin position="246"/>
        <end position="350"/>
    </location>
</feature>
<evidence type="ECO:0000259" key="8">
    <source>
        <dbReference type="Pfam" id="PF00408"/>
    </source>
</evidence>
<feature type="domain" description="Alpha-D-phosphohexomutase alpha/beta/alpha" evidence="10">
    <location>
        <begin position="146"/>
        <end position="241"/>
    </location>
</feature>
<keyword evidence="13" id="KW-1185">Reference proteome</keyword>
<dbReference type="GO" id="GO:0016868">
    <property type="term" value="F:intramolecular phosphotransferase activity"/>
    <property type="evidence" value="ECO:0007669"/>
    <property type="project" value="InterPro"/>
</dbReference>
<dbReference type="GO" id="GO:0005975">
    <property type="term" value="P:carbohydrate metabolic process"/>
    <property type="evidence" value="ECO:0007669"/>
    <property type="project" value="InterPro"/>
</dbReference>
<keyword evidence="6" id="KW-0413">Isomerase</keyword>
<dbReference type="InterPro" id="IPR016066">
    <property type="entry name" value="A-D-PHexomutase_CS"/>
</dbReference>
<feature type="domain" description="Alpha-D-phosphohexomutase alpha/beta/alpha" evidence="9">
    <location>
        <begin position="3"/>
        <end position="130"/>
    </location>
</feature>
<dbReference type="InterPro" id="IPR016055">
    <property type="entry name" value="A-D-PHexomutase_a/b/a-I/II/III"/>
</dbReference>
<dbReference type="InterPro" id="IPR036900">
    <property type="entry name" value="A-D-PHexomutase_C_sf"/>
</dbReference>
<sequence length="451" mass="49803">MSVFKACDIRGIAEKDLTDDVATQIAKAVGVKLSGKRIVVGNDVRLSSPRLKEIAVRELAASGCEVVDIGTVATPMFYYAAKHCNATGGVMITASHNPAPYNGFKLLLGDRPIREADILAIKDLYEKKSEIRKNGSIEKFDIIDTYIADMAKKAAPGRLKIVLDAGNGAVSDFAPKFYRACGYEVVELFCTPDGNFPNRPPDPALPENLRLLCEKVKECKADLGIAFDGDGDRAGFVDETGRAVDNDDILVLLARNFLEQEKGTVVYDAKCSMVVPEQIALAGGTPLMARAGHTFIKEKFLQEKAVFAGELSGHFFFCELGYDDGMFAGTKVCEYVMHHGKLSQLIDAIPNYMLTTEIRIEYLPDNKEEVLAEIAARLKEYQVNLIDGVRVEFSDGWGMIRSSVTQPLFTLRFEAHTQPRLLEIEEVLLKALPLNLREEVREKLLDVNEGK</sequence>
<protein>
    <submittedName>
        <fullName evidence="12">Phosphomannomutase/phosphoglucomutase</fullName>
    </submittedName>
</protein>
<comment type="cofactor">
    <cofactor evidence="1">
        <name>Mg(2+)</name>
        <dbReference type="ChEBI" id="CHEBI:18420"/>
    </cofactor>
</comment>
<dbReference type="Pfam" id="PF00408">
    <property type="entry name" value="PGM_PMM_IV"/>
    <property type="match status" value="1"/>
</dbReference>
<dbReference type="InterPro" id="IPR005844">
    <property type="entry name" value="A-D-PHexomutase_a/b/a-I"/>
</dbReference>
<evidence type="ECO:0000256" key="4">
    <source>
        <dbReference type="ARBA" id="ARBA00022723"/>
    </source>
</evidence>
<evidence type="ECO:0000256" key="3">
    <source>
        <dbReference type="ARBA" id="ARBA00022553"/>
    </source>
</evidence>
<keyword evidence="3" id="KW-0597">Phosphoprotein</keyword>
<dbReference type="EMBL" id="CP120678">
    <property type="protein sequence ID" value="WIW71130.1"/>
    <property type="molecule type" value="Genomic_DNA"/>
</dbReference>
<dbReference type="Gene3D" id="3.40.120.10">
    <property type="entry name" value="Alpha-D-Glucose-1,6-Bisphosphate, subunit A, domain 3"/>
    <property type="match status" value="3"/>
</dbReference>
<evidence type="ECO:0000256" key="5">
    <source>
        <dbReference type="ARBA" id="ARBA00022842"/>
    </source>
</evidence>
<dbReference type="Pfam" id="PF02878">
    <property type="entry name" value="PGM_PMM_I"/>
    <property type="match status" value="1"/>
</dbReference>
<dbReference type="SUPFAM" id="SSF53738">
    <property type="entry name" value="Phosphoglucomutase, first 3 domains"/>
    <property type="match status" value="3"/>
</dbReference>
<dbReference type="PANTHER" id="PTHR43771:SF2">
    <property type="entry name" value="PHOSPHOMANNOMUTASE_PHOSPHOGLUCOMUTASE"/>
    <property type="match status" value="1"/>
</dbReference>
<evidence type="ECO:0000259" key="11">
    <source>
        <dbReference type="Pfam" id="PF02880"/>
    </source>
</evidence>
<dbReference type="Pfam" id="PF02879">
    <property type="entry name" value="PGM_PMM_II"/>
    <property type="match status" value="1"/>
</dbReference>
<feature type="domain" description="Alpha-D-phosphohexomutase C-terminal" evidence="8">
    <location>
        <begin position="368"/>
        <end position="428"/>
    </location>
</feature>
<dbReference type="InterPro" id="IPR005846">
    <property type="entry name" value="A-D-PHexomutase_a/b/a-III"/>
</dbReference>
<name>A0A9Y2AKE3_9FIRM</name>
<dbReference type="PRINTS" id="PR00509">
    <property type="entry name" value="PGMPMM"/>
</dbReference>
<dbReference type="RefSeq" id="WP_147666808.1">
    <property type="nucleotide sequence ID" value="NZ_CP120678.1"/>
</dbReference>
<reference evidence="12" key="1">
    <citation type="submission" date="2023-03" db="EMBL/GenBank/DDBJ databases">
        <title>Selenobaculum gbiensis gen. nov. sp. nov., a new bacterium isolated from the gut microbiota of IBD patient.</title>
        <authorList>
            <person name="Yeo S."/>
            <person name="Park H."/>
            <person name="Huh C.S."/>
        </authorList>
    </citation>
    <scope>NUCLEOTIDE SEQUENCE</scope>
    <source>
        <strain evidence="12">ICN-92133</strain>
    </source>
</reference>
<organism evidence="12 13">
    <name type="scientific">Selenobaculum gibii</name>
    <dbReference type="NCBI Taxonomy" id="3054208"/>
    <lineage>
        <taxon>Bacteria</taxon>
        <taxon>Bacillati</taxon>
        <taxon>Bacillota</taxon>
        <taxon>Negativicutes</taxon>
        <taxon>Selenomonadales</taxon>
        <taxon>Selenomonadaceae</taxon>
        <taxon>Selenobaculum</taxon>
    </lineage>
</organism>
<dbReference type="CDD" id="cd03089">
    <property type="entry name" value="PMM_PGM"/>
    <property type="match status" value="1"/>
</dbReference>
<dbReference type="InterPro" id="IPR005841">
    <property type="entry name" value="Alpha-D-phosphohexomutase_SF"/>
</dbReference>